<evidence type="ECO:0000259" key="2">
    <source>
        <dbReference type="Pfam" id="PF00024"/>
    </source>
</evidence>
<organism evidence="3 4">
    <name type="scientific">Fasciola hepatica</name>
    <name type="common">Liver fluke</name>
    <dbReference type="NCBI Taxonomy" id="6192"/>
    <lineage>
        <taxon>Eukaryota</taxon>
        <taxon>Metazoa</taxon>
        <taxon>Spiralia</taxon>
        <taxon>Lophotrochozoa</taxon>
        <taxon>Platyhelminthes</taxon>
        <taxon>Trematoda</taxon>
        <taxon>Digenea</taxon>
        <taxon>Plagiorchiida</taxon>
        <taxon>Echinostomata</taxon>
        <taxon>Echinostomatoidea</taxon>
        <taxon>Fasciolidae</taxon>
        <taxon>Fasciola</taxon>
    </lineage>
</organism>
<keyword evidence="4" id="KW-1185">Reference proteome</keyword>
<dbReference type="AlphaFoldDB" id="A0A4E0REU7"/>
<feature type="domain" description="Apple" evidence="2">
    <location>
        <begin position="203"/>
        <end position="234"/>
    </location>
</feature>
<dbReference type="SUPFAM" id="SSF57414">
    <property type="entry name" value="Hairpin loop containing domain-like"/>
    <property type="match status" value="1"/>
</dbReference>
<feature type="signal peptide" evidence="1">
    <location>
        <begin position="1"/>
        <end position="23"/>
    </location>
</feature>
<evidence type="ECO:0000313" key="4">
    <source>
        <dbReference type="Proteomes" id="UP000230066"/>
    </source>
</evidence>
<sequence length="260" mass="29564">MYGAYLALISFVAFAGIFPLLLTSDSICPNSFIDAGENVCMIRIDREAAYCDAHRICEQEGTKRDLRLFIPGYHAQKIASLFRDIGIVFTSYSATLNRSNDPRAGWRVGDPGYANFVTTSDDTTIPWFTGSPVHVVQAIALYIGGYIREGLEIQLTSTAVICEISHSPTEVRVERFQMNWPYRLDYLFLTDDIPRGCFNRFFASTLIECATICKQRAECRSFYFNEQSTECLLSLYVDCLPPLRFAGRIDSWVRFGRPDW</sequence>
<dbReference type="Proteomes" id="UP000230066">
    <property type="component" value="Unassembled WGS sequence"/>
</dbReference>
<name>A0A4E0REU7_FASHE</name>
<evidence type="ECO:0000256" key="1">
    <source>
        <dbReference type="SAM" id="SignalP"/>
    </source>
</evidence>
<dbReference type="EMBL" id="JXXN02001339">
    <property type="protein sequence ID" value="THD24991.1"/>
    <property type="molecule type" value="Genomic_DNA"/>
</dbReference>
<feature type="chain" id="PRO_5020035237" description="Apple domain-containing protein" evidence="1">
    <location>
        <begin position="24"/>
        <end position="260"/>
    </location>
</feature>
<dbReference type="Pfam" id="PF00024">
    <property type="entry name" value="PAN_1"/>
    <property type="match status" value="1"/>
</dbReference>
<evidence type="ECO:0000313" key="3">
    <source>
        <dbReference type="EMBL" id="THD24991.1"/>
    </source>
</evidence>
<dbReference type="InterPro" id="IPR003609">
    <property type="entry name" value="Pan_app"/>
</dbReference>
<reference evidence="3" key="1">
    <citation type="submission" date="2019-03" db="EMBL/GenBank/DDBJ databases">
        <title>Improved annotation for the trematode Fasciola hepatica.</title>
        <authorList>
            <person name="Choi Y.-J."/>
            <person name="Martin J."/>
            <person name="Mitreva M."/>
        </authorList>
    </citation>
    <scope>NUCLEOTIDE SEQUENCE [LARGE SCALE GENOMIC DNA]</scope>
</reference>
<accession>A0A4E0REU7</accession>
<keyword evidence="1" id="KW-0732">Signal</keyword>
<proteinExistence type="predicted"/>
<protein>
    <recommendedName>
        <fullName evidence="2">Apple domain-containing protein</fullName>
    </recommendedName>
</protein>
<gene>
    <name evidence="3" type="ORF">D915_004327</name>
</gene>
<comment type="caution">
    <text evidence="3">The sequence shown here is derived from an EMBL/GenBank/DDBJ whole genome shotgun (WGS) entry which is preliminary data.</text>
</comment>